<feature type="region of interest" description="Disordered" evidence="1">
    <location>
        <begin position="1"/>
        <end position="24"/>
    </location>
</feature>
<evidence type="ECO:0000313" key="3">
    <source>
        <dbReference type="Proteomes" id="UP000176287"/>
    </source>
</evidence>
<dbReference type="GO" id="GO:0043565">
    <property type="term" value="F:sequence-specific DNA binding"/>
    <property type="evidence" value="ECO:0007669"/>
    <property type="project" value="InterPro"/>
</dbReference>
<sequence length="145" mass="16658">MNKEIVGKNVGANASKKKPPTMPALKNYSSRAEWESACWRKILLSKDLLELLITSNERHDLVMRAAAADALVSGKSYKKIGEELWLSPQTISGIKKALTENNYRSYLERSKKERKKRVYSHSMEHRRSRPRGTPHRTKYGTVYIP</sequence>
<dbReference type="SUPFAM" id="SSF48295">
    <property type="entry name" value="TrpR-like"/>
    <property type="match status" value="1"/>
</dbReference>
<evidence type="ECO:0008006" key="4">
    <source>
        <dbReference type="Google" id="ProtNLM"/>
    </source>
</evidence>
<organism evidence="2 3">
    <name type="scientific">Candidatus Liptonbacteria bacterium RIFCSPLOWO2_01_FULL_45_15</name>
    <dbReference type="NCBI Taxonomy" id="1798649"/>
    <lineage>
        <taxon>Bacteria</taxon>
        <taxon>Candidatus Liptoniibacteriota</taxon>
    </lineage>
</organism>
<protein>
    <recommendedName>
        <fullName evidence="4">HTH luxR-type domain-containing protein</fullName>
    </recommendedName>
</protein>
<evidence type="ECO:0000313" key="2">
    <source>
        <dbReference type="EMBL" id="OGY98808.1"/>
    </source>
</evidence>
<name>A0A1G2CBQ0_9BACT</name>
<proteinExistence type="predicted"/>
<feature type="compositionally biased region" description="Basic residues" evidence="1">
    <location>
        <begin position="112"/>
        <end position="138"/>
    </location>
</feature>
<dbReference type="InterPro" id="IPR010921">
    <property type="entry name" value="Trp_repressor/repl_initiator"/>
</dbReference>
<evidence type="ECO:0000256" key="1">
    <source>
        <dbReference type="SAM" id="MobiDB-lite"/>
    </source>
</evidence>
<reference evidence="2 3" key="1">
    <citation type="journal article" date="2016" name="Nat. Commun.">
        <title>Thousands of microbial genomes shed light on interconnected biogeochemical processes in an aquifer system.</title>
        <authorList>
            <person name="Anantharaman K."/>
            <person name="Brown C.T."/>
            <person name="Hug L.A."/>
            <person name="Sharon I."/>
            <person name="Castelle C.J."/>
            <person name="Probst A.J."/>
            <person name="Thomas B.C."/>
            <person name="Singh A."/>
            <person name="Wilkins M.J."/>
            <person name="Karaoz U."/>
            <person name="Brodie E.L."/>
            <person name="Williams K.H."/>
            <person name="Hubbard S.S."/>
            <person name="Banfield J.F."/>
        </authorList>
    </citation>
    <scope>NUCLEOTIDE SEQUENCE [LARGE SCALE GENOMIC DNA]</scope>
</reference>
<dbReference type="Proteomes" id="UP000176287">
    <property type="component" value="Unassembled WGS sequence"/>
</dbReference>
<dbReference type="InterPro" id="IPR038116">
    <property type="entry name" value="TrpR-like_sf"/>
</dbReference>
<dbReference type="Pfam" id="PF01371">
    <property type="entry name" value="Trp_repressor"/>
    <property type="match status" value="1"/>
</dbReference>
<comment type="caution">
    <text evidence="2">The sequence shown here is derived from an EMBL/GenBank/DDBJ whole genome shotgun (WGS) entry which is preliminary data.</text>
</comment>
<accession>A0A1G2CBQ0</accession>
<dbReference type="EMBL" id="MHKZ01000053">
    <property type="protein sequence ID" value="OGY98808.1"/>
    <property type="molecule type" value="Genomic_DNA"/>
</dbReference>
<dbReference type="Gene3D" id="1.10.1270.10">
    <property type="entry name" value="TrpR-like"/>
    <property type="match status" value="1"/>
</dbReference>
<dbReference type="AlphaFoldDB" id="A0A1G2CBQ0"/>
<dbReference type="GO" id="GO:0003700">
    <property type="term" value="F:DNA-binding transcription factor activity"/>
    <property type="evidence" value="ECO:0007669"/>
    <property type="project" value="InterPro"/>
</dbReference>
<dbReference type="InterPro" id="IPR000831">
    <property type="entry name" value="Trp_repress"/>
</dbReference>
<gene>
    <name evidence="2" type="ORF">A3B13_03055</name>
</gene>
<feature type="region of interest" description="Disordered" evidence="1">
    <location>
        <begin position="109"/>
        <end position="145"/>
    </location>
</feature>